<evidence type="ECO:0000313" key="1">
    <source>
        <dbReference type="EMBL" id="CQD25076.1"/>
    </source>
</evidence>
<name>A0A0U1E0U7_9MYCO</name>
<dbReference type="GeneID" id="44299174"/>
<dbReference type="RefSeq" id="WP_085142300.1">
    <property type="nucleotide sequence ID" value="NZ_LQOP01000029.1"/>
</dbReference>
<organism evidence="1 3">
    <name type="scientific">Mycolicibacterium conceptionense</name>
    <dbReference type="NCBI Taxonomy" id="451644"/>
    <lineage>
        <taxon>Bacteria</taxon>
        <taxon>Bacillati</taxon>
        <taxon>Actinomycetota</taxon>
        <taxon>Actinomycetes</taxon>
        <taxon>Mycobacteriales</taxon>
        <taxon>Mycobacteriaceae</taxon>
        <taxon>Mycolicibacterium</taxon>
    </lineage>
</organism>
<evidence type="ECO:0000313" key="2">
    <source>
        <dbReference type="EMBL" id="ORV21725.1"/>
    </source>
</evidence>
<reference evidence="2 4" key="2">
    <citation type="submission" date="2016-01" db="EMBL/GenBank/DDBJ databases">
        <title>The new phylogeny of the genus Mycobacterium.</title>
        <authorList>
            <person name="Tarcisio F."/>
            <person name="Conor M."/>
            <person name="Antonella G."/>
            <person name="Elisabetta G."/>
            <person name="Giulia F.S."/>
            <person name="Sara T."/>
            <person name="Anna F."/>
            <person name="Clotilde B."/>
            <person name="Roberto B."/>
            <person name="Veronica D.S."/>
            <person name="Fabio R."/>
            <person name="Monica P."/>
            <person name="Olivier J."/>
            <person name="Enrico T."/>
            <person name="Nicola S."/>
        </authorList>
    </citation>
    <scope>NUCLEOTIDE SEQUENCE [LARGE SCALE GENOMIC DNA]</scope>
    <source>
        <strain evidence="2 4">CCUG 50187</strain>
    </source>
</reference>
<reference evidence="1 3" key="1">
    <citation type="submission" date="2015-03" db="EMBL/GenBank/DDBJ databases">
        <authorList>
            <person name="Murphy D."/>
        </authorList>
    </citation>
    <scope>NUCLEOTIDE SEQUENCE [LARGE SCALE GENOMIC DNA]</scope>
    <source>
        <strain evidence="1 3">D16</strain>
    </source>
</reference>
<dbReference type="Proteomes" id="UP000193811">
    <property type="component" value="Unassembled WGS sequence"/>
</dbReference>
<dbReference type="Proteomes" id="UP000182227">
    <property type="component" value="Unassembled WGS sequence"/>
</dbReference>
<proteinExistence type="predicted"/>
<evidence type="ECO:0000313" key="4">
    <source>
        <dbReference type="Proteomes" id="UP000193811"/>
    </source>
</evidence>
<dbReference type="AlphaFoldDB" id="A0A0U1E0U7"/>
<dbReference type="EMBL" id="LQOP01000029">
    <property type="protein sequence ID" value="ORV21725.1"/>
    <property type="molecule type" value="Genomic_DNA"/>
</dbReference>
<dbReference type="EMBL" id="CTEF01000009">
    <property type="protein sequence ID" value="CQD25076.1"/>
    <property type="molecule type" value="Genomic_DNA"/>
</dbReference>
<keyword evidence="4" id="KW-1185">Reference proteome</keyword>
<evidence type="ECO:0000313" key="3">
    <source>
        <dbReference type="Proteomes" id="UP000182227"/>
    </source>
</evidence>
<protein>
    <submittedName>
        <fullName evidence="1">Uncharacterized protein</fullName>
    </submittedName>
</protein>
<sequence>MDHEFDLAFALLDEAAERIGHQQYGITRILFHDYGPILLTTVHNYTRETGHHLVLLAADDYGQMVAIEATAPDLDTDPVTRIVHVRAGEHTFHAVDTWSFRTTVEGHTYTLTAQPGTDTWTLTVDIAQPTSHTDIDDALTELLHAA</sequence>
<gene>
    <name evidence="2" type="ORF">AWB98_27115</name>
    <name evidence="1" type="ORF">BN970_06874</name>
</gene>
<accession>A0A0U1E0U7</accession>